<dbReference type="Gene3D" id="1.20.1110.10">
    <property type="entry name" value="Calcium-transporting ATPase, transmembrane domain"/>
    <property type="match status" value="1"/>
</dbReference>
<keyword evidence="4" id="KW-0812">Transmembrane</keyword>
<dbReference type="SUPFAM" id="SSF81665">
    <property type="entry name" value="Calcium ATPase, transmembrane domain M"/>
    <property type="match status" value="1"/>
</dbReference>
<dbReference type="OrthoDB" id="3352408at2759"/>
<keyword evidence="3" id="KW-0460">Magnesium</keyword>
<dbReference type="GO" id="GO:0012505">
    <property type="term" value="C:endomembrane system"/>
    <property type="evidence" value="ECO:0007669"/>
    <property type="project" value="UniProtKB-SubCell"/>
</dbReference>
<evidence type="ECO:0000313" key="6">
    <source>
        <dbReference type="EMBL" id="RIB15119.1"/>
    </source>
</evidence>
<comment type="subcellular location">
    <subcellularLocation>
        <location evidence="1">Endomembrane system</location>
        <topology evidence="1">Multi-pass membrane protein</topology>
    </subcellularLocation>
</comment>
<dbReference type="GO" id="GO:0005886">
    <property type="term" value="C:plasma membrane"/>
    <property type="evidence" value="ECO:0007669"/>
    <property type="project" value="TreeGrafter"/>
</dbReference>
<evidence type="ECO:0000256" key="4">
    <source>
        <dbReference type="SAM" id="Phobius"/>
    </source>
</evidence>
<name>A0A397V276_9GLOM</name>
<evidence type="ECO:0000313" key="7">
    <source>
        <dbReference type="Proteomes" id="UP000266673"/>
    </source>
</evidence>
<reference evidence="6 7" key="1">
    <citation type="submission" date="2018-06" db="EMBL/GenBank/DDBJ databases">
        <title>Comparative genomics reveals the genomic features of Rhizophagus irregularis, R. cerebriforme, R. diaphanum and Gigaspora rosea, and their symbiotic lifestyle signature.</title>
        <authorList>
            <person name="Morin E."/>
            <person name="San Clemente H."/>
            <person name="Chen E.C.H."/>
            <person name="De La Providencia I."/>
            <person name="Hainaut M."/>
            <person name="Kuo A."/>
            <person name="Kohler A."/>
            <person name="Murat C."/>
            <person name="Tang N."/>
            <person name="Roy S."/>
            <person name="Loubradou J."/>
            <person name="Henrissat B."/>
            <person name="Grigoriev I.V."/>
            <person name="Corradi N."/>
            <person name="Roux C."/>
            <person name="Martin F.M."/>
        </authorList>
    </citation>
    <scope>NUCLEOTIDE SEQUENCE [LARGE SCALE GENOMIC DNA]</scope>
    <source>
        <strain evidence="6 7">DAOM 194757</strain>
    </source>
</reference>
<evidence type="ECO:0000256" key="2">
    <source>
        <dbReference type="ARBA" id="ARBA00022723"/>
    </source>
</evidence>
<sequence length="114" mass="13013">IVINVFVMLQIFNEINCRNLDEKLNVFKNILSNRFFITIFIITGVSQFLIIQFGGHAFQTVPLSFIQWLTCIELGCLSLPVGSVVHGTVGTYVGTFWDILGQFYKLKLLKILLR</sequence>
<feature type="domain" description="Cation-transporting P-type ATPase C-terminal" evidence="5">
    <location>
        <begin position="2"/>
        <end position="84"/>
    </location>
</feature>
<gene>
    <name evidence="6" type="ORF">C2G38_1972162</name>
</gene>
<dbReference type="EMBL" id="QKWP01000771">
    <property type="protein sequence ID" value="RIB15119.1"/>
    <property type="molecule type" value="Genomic_DNA"/>
</dbReference>
<dbReference type="STRING" id="44941.A0A397V276"/>
<evidence type="ECO:0000259" key="5">
    <source>
        <dbReference type="Pfam" id="PF00689"/>
    </source>
</evidence>
<feature type="transmembrane region" description="Helical" evidence="4">
    <location>
        <begin position="35"/>
        <end position="55"/>
    </location>
</feature>
<feature type="non-terminal residue" evidence="6">
    <location>
        <position position="1"/>
    </location>
</feature>
<dbReference type="PANTHER" id="PTHR24093">
    <property type="entry name" value="CATION TRANSPORTING ATPASE"/>
    <property type="match status" value="1"/>
</dbReference>
<dbReference type="Proteomes" id="UP000266673">
    <property type="component" value="Unassembled WGS sequence"/>
</dbReference>
<keyword evidence="2" id="KW-0479">Metal-binding</keyword>
<keyword evidence="4" id="KW-1133">Transmembrane helix</keyword>
<comment type="caution">
    <text evidence="6">The sequence shown here is derived from an EMBL/GenBank/DDBJ whole genome shotgun (WGS) entry which is preliminary data.</text>
</comment>
<accession>A0A397V276</accession>
<dbReference type="InterPro" id="IPR023298">
    <property type="entry name" value="ATPase_P-typ_TM_dom_sf"/>
</dbReference>
<dbReference type="Pfam" id="PF00689">
    <property type="entry name" value="Cation_ATPase_C"/>
    <property type="match status" value="1"/>
</dbReference>
<dbReference type="GO" id="GO:0005388">
    <property type="term" value="F:P-type calcium transporter activity"/>
    <property type="evidence" value="ECO:0007669"/>
    <property type="project" value="TreeGrafter"/>
</dbReference>
<evidence type="ECO:0000256" key="1">
    <source>
        <dbReference type="ARBA" id="ARBA00004127"/>
    </source>
</evidence>
<proteinExistence type="predicted"/>
<keyword evidence="7" id="KW-1185">Reference proteome</keyword>
<protein>
    <recommendedName>
        <fullName evidence="5">Cation-transporting P-type ATPase C-terminal domain-containing protein</fullName>
    </recommendedName>
</protein>
<dbReference type="PANTHER" id="PTHR24093:SF369">
    <property type="entry name" value="CALCIUM-TRANSPORTING ATPASE"/>
    <property type="match status" value="1"/>
</dbReference>
<organism evidence="6 7">
    <name type="scientific">Gigaspora rosea</name>
    <dbReference type="NCBI Taxonomy" id="44941"/>
    <lineage>
        <taxon>Eukaryota</taxon>
        <taxon>Fungi</taxon>
        <taxon>Fungi incertae sedis</taxon>
        <taxon>Mucoromycota</taxon>
        <taxon>Glomeromycotina</taxon>
        <taxon>Glomeromycetes</taxon>
        <taxon>Diversisporales</taxon>
        <taxon>Gigasporaceae</taxon>
        <taxon>Gigaspora</taxon>
    </lineage>
</organism>
<dbReference type="InterPro" id="IPR006068">
    <property type="entry name" value="ATPase_P-typ_cation-transptr_C"/>
</dbReference>
<keyword evidence="4" id="KW-0472">Membrane</keyword>
<dbReference type="AlphaFoldDB" id="A0A397V276"/>
<evidence type="ECO:0000256" key="3">
    <source>
        <dbReference type="ARBA" id="ARBA00022842"/>
    </source>
</evidence>
<dbReference type="GO" id="GO:0046872">
    <property type="term" value="F:metal ion binding"/>
    <property type="evidence" value="ECO:0007669"/>
    <property type="project" value="UniProtKB-KW"/>
</dbReference>